<name>N6U292_DENPD</name>
<evidence type="ECO:0000256" key="1">
    <source>
        <dbReference type="ARBA" id="ARBA00022723"/>
    </source>
</evidence>
<evidence type="ECO:0000313" key="8">
    <source>
        <dbReference type="Proteomes" id="UP000030742"/>
    </source>
</evidence>
<dbReference type="AlphaFoldDB" id="N6U292"/>
<dbReference type="CDD" id="cd20289">
    <property type="entry name" value="cupin_ADO"/>
    <property type="match status" value="1"/>
</dbReference>
<evidence type="ECO:0000256" key="2">
    <source>
        <dbReference type="ARBA" id="ARBA00023002"/>
    </source>
</evidence>
<dbReference type="Gene3D" id="2.60.120.10">
    <property type="entry name" value="Jelly Rolls"/>
    <property type="match status" value="1"/>
</dbReference>
<dbReference type="KEGG" id="dpa:109542797"/>
<evidence type="ECO:0000313" key="6">
    <source>
        <dbReference type="EnsemblMetazoa" id="XP_019767731.1"/>
    </source>
</evidence>
<dbReference type="InterPro" id="IPR012864">
    <property type="entry name" value="PCO/ADO"/>
</dbReference>
<dbReference type="GO" id="GO:0046872">
    <property type="term" value="F:metal ion binding"/>
    <property type="evidence" value="ECO:0007669"/>
    <property type="project" value="UniProtKB-KW"/>
</dbReference>
<proteinExistence type="predicted"/>
<reference evidence="7 8" key="1">
    <citation type="journal article" date="2013" name="Genome Biol.">
        <title>Draft genome of the mountain pine beetle, Dendroctonus ponderosae Hopkins, a major forest pest.</title>
        <authorList>
            <person name="Keeling C.I."/>
            <person name="Yuen M.M."/>
            <person name="Liao N.Y."/>
            <person name="Docking T.R."/>
            <person name="Chan S.K."/>
            <person name="Taylor G.A."/>
            <person name="Palmquist D.L."/>
            <person name="Jackman S.D."/>
            <person name="Nguyen A."/>
            <person name="Li M."/>
            <person name="Henderson H."/>
            <person name="Janes J.K."/>
            <person name="Zhao Y."/>
            <person name="Pandoh P."/>
            <person name="Moore R."/>
            <person name="Sperling F.A."/>
            <person name="Huber D.P."/>
            <person name="Birol I."/>
            <person name="Jones S.J."/>
            <person name="Bohlmann J."/>
        </authorList>
    </citation>
    <scope>NUCLEOTIDE SEQUENCE</scope>
</reference>
<dbReference type="Proteomes" id="UP000019118">
    <property type="component" value="Unassembled WGS sequence"/>
</dbReference>
<keyword evidence="1" id="KW-0479">Metal-binding</keyword>
<accession>N6U292</accession>
<dbReference type="HOGENOM" id="CLU_061320_2_1_1"/>
<evidence type="ECO:0000313" key="4">
    <source>
        <dbReference type="EMBL" id="ENN72672.1"/>
    </source>
</evidence>
<evidence type="ECO:0000256" key="3">
    <source>
        <dbReference type="ARBA" id="ARBA00023004"/>
    </source>
</evidence>
<evidence type="ECO:0008006" key="9">
    <source>
        <dbReference type="Google" id="ProtNLM"/>
    </source>
</evidence>
<dbReference type="Proteomes" id="UP000030742">
    <property type="component" value="Unassembled WGS sequence"/>
</dbReference>
<evidence type="ECO:0000313" key="5">
    <source>
        <dbReference type="EMBL" id="ERL86867.1"/>
    </source>
</evidence>
<dbReference type="PANTHER" id="PTHR22966:SF61">
    <property type="entry name" value="2-AMINOETHANETHIOL DIOXYGENASE"/>
    <property type="match status" value="1"/>
</dbReference>
<dbReference type="EMBL" id="KB631874">
    <property type="protein sequence ID" value="ERL86867.1"/>
    <property type="molecule type" value="Genomic_DNA"/>
</dbReference>
<dbReference type="GO" id="GO:0005739">
    <property type="term" value="C:mitochondrion"/>
    <property type="evidence" value="ECO:0007669"/>
    <property type="project" value="TreeGrafter"/>
</dbReference>
<organism evidence="4">
    <name type="scientific">Dendroctonus ponderosae</name>
    <name type="common">Mountain pine beetle</name>
    <dbReference type="NCBI Taxonomy" id="77166"/>
    <lineage>
        <taxon>Eukaryota</taxon>
        <taxon>Metazoa</taxon>
        <taxon>Ecdysozoa</taxon>
        <taxon>Arthropoda</taxon>
        <taxon>Hexapoda</taxon>
        <taxon>Insecta</taxon>
        <taxon>Pterygota</taxon>
        <taxon>Neoptera</taxon>
        <taxon>Endopterygota</taxon>
        <taxon>Coleoptera</taxon>
        <taxon>Polyphaga</taxon>
        <taxon>Cucujiformia</taxon>
        <taxon>Curculionidae</taxon>
        <taxon>Scolytinae</taxon>
        <taxon>Dendroctonus</taxon>
    </lineage>
</organism>
<dbReference type="InterPro" id="IPR014710">
    <property type="entry name" value="RmlC-like_jellyroll"/>
</dbReference>
<dbReference type="OMA" id="RCIWGKL"/>
<keyword evidence="7" id="KW-1185">Reference proteome</keyword>
<keyword evidence="3" id="KW-0408">Iron</keyword>
<dbReference type="GO" id="GO:0016702">
    <property type="term" value="F:oxidoreductase activity, acting on single donors with incorporation of molecular oxygen, incorporation of two atoms of oxygen"/>
    <property type="evidence" value="ECO:0007669"/>
    <property type="project" value="InterPro"/>
</dbReference>
<dbReference type="InterPro" id="IPR011051">
    <property type="entry name" value="RmlC_Cupin_sf"/>
</dbReference>
<dbReference type="Pfam" id="PF07847">
    <property type="entry name" value="PCO_ADO"/>
    <property type="match status" value="1"/>
</dbReference>
<dbReference type="EMBL" id="KB741213">
    <property type="protein sequence ID" value="ENN72672.1"/>
    <property type="molecule type" value="Genomic_DNA"/>
</dbReference>
<dbReference type="STRING" id="77166.N6U292"/>
<sequence length="251" mass="28281">MSKPSHILNVLKQALITFTTTKHKAESFPLNLEALIALLDKTTAEHVNFPRQFLNPQLWEHPDKAPVSCIELFEDDHLTMGIFILKPNGKLPLHNHPQMHGLIKVIAGQVKIVSYSLNTDKTQEVDNKSFQDSTAPMPFKPKAGNYSIVTAELNEITIAGVNSPPCVLEPNYKNLHEIQSLNEPAAFLDILAPPYGYSDADYDSRKCSYYNKLSQVSSDVFRLQEIRSPLWYWTDSHPYTGPDLYEAGLSN</sequence>
<dbReference type="OrthoDB" id="271433at2759"/>
<dbReference type="EnsemblMetazoa" id="XM_019912172.1">
    <property type="protein sequence ID" value="XP_019767731.1"/>
    <property type="gene ID" value="LOC109542797"/>
</dbReference>
<reference evidence="6" key="2">
    <citation type="submission" date="2024-08" db="UniProtKB">
        <authorList>
            <consortium name="EnsemblMetazoa"/>
        </authorList>
    </citation>
    <scope>IDENTIFICATION</scope>
</reference>
<protein>
    <recommendedName>
        <fullName evidence="9">2-aminoethanethiol dioxygenase</fullName>
    </recommendedName>
</protein>
<keyword evidence="2" id="KW-0560">Oxidoreductase</keyword>
<evidence type="ECO:0000313" key="7">
    <source>
        <dbReference type="Proteomes" id="UP000019118"/>
    </source>
</evidence>
<feature type="non-terminal residue" evidence="4">
    <location>
        <position position="1"/>
    </location>
</feature>
<gene>
    <name evidence="6" type="primary">109542797</name>
    <name evidence="5" type="ORF">D910_04270</name>
    <name evidence="4" type="ORF">YQE_10770</name>
</gene>
<dbReference type="SUPFAM" id="SSF51182">
    <property type="entry name" value="RmlC-like cupins"/>
    <property type="match status" value="1"/>
</dbReference>
<dbReference type="PANTHER" id="PTHR22966">
    <property type="entry name" value="2-AMINOETHANETHIOL DIOXYGENASE"/>
    <property type="match status" value="1"/>
</dbReference>